<evidence type="ECO:0008006" key="4">
    <source>
        <dbReference type="Google" id="ProtNLM"/>
    </source>
</evidence>
<keyword evidence="1" id="KW-0732">Signal</keyword>
<feature type="signal peptide" evidence="1">
    <location>
        <begin position="1"/>
        <end position="26"/>
    </location>
</feature>
<organism evidence="2 3">
    <name type="scientific">Bacillus thuringiensis serovar navarrensis</name>
    <dbReference type="NCBI Taxonomy" id="339658"/>
    <lineage>
        <taxon>Bacteria</taxon>
        <taxon>Bacillati</taxon>
        <taxon>Bacillota</taxon>
        <taxon>Bacilli</taxon>
        <taxon>Bacillales</taxon>
        <taxon>Bacillaceae</taxon>
        <taxon>Bacillus</taxon>
        <taxon>Bacillus cereus group</taxon>
    </lineage>
</organism>
<gene>
    <name evidence="2" type="ORF">BK732_29060</name>
</gene>
<reference evidence="2 3" key="1">
    <citation type="submission" date="2016-10" db="EMBL/GenBank/DDBJ databases">
        <title>Comparative genomics of Bacillus thuringiensis reveals a path to pathogens against multiple invertebrate hosts.</title>
        <authorList>
            <person name="Zheng J."/>
            <person name="Gao Q."/>
            <person name="Liu H."/>
            <person name="Peng D."/>
            <person name="Ruan L."/>
            <person name="Sun M."/>
        </authorList>
    </citation>
    <scope>NUCLEOTIDE SEQUENCE [LARGE SCALE GENOMIC DNA]</scope>
    <source>
        <strain evidence="2">BGSC 4BM1</strain>
    </source>
</reference>
<dbReference type="Proteomes" id="UP000194860">
    <property type="component" value="Unassembled WGS sequence"/>
</dbReference>
<dbReference type="AlphaFoldDB" id="A0A243A3E3"/>
<feature type="chain" id="PRO_5012692845" description="DUF5065 domain-containing protein" evidence="1">
    <location>
        <begin position="27"/>
        <end position="176"/>
    </location>
</feature>
<name>A0A243A3E3_BACTU</name>
<accession>A0A243A3E3</accession>
<protein>
    <recommendedName>
        <fullName evidence="4">DUF5065 domain-containing protein</fullName>
    </recommendedName>
</protein>
<evidence type="ECO:0000313" key="3">
    <source>
        <dbReference type="Proteomes" id="UP000194860"/>
    </source>
</evidence>
<evidence type="ECO:0000313" key="2">
    <source>
        <dbReference type="EMBL" id="OTY10741.1"/>
    </source>
</evidence>
<evidence type="ECO:0000256" key="1">
    <source>
        <dbReference type="SAM" id="SignalP"/>
    </source>
</evidence>
<comment type="caution">
    <text evidence="2">The sequence shown here is derived from an EMBL/GenBank/DDBJ whole genome shotgun (WGS) entry which is preliminary data.</text>
</comment>
<proteinExistence type="predicted"/>
<dbReference type="EMBL" id="NFDG01000132">
    <property type="protein sequence ID" value="OTY10741.1"/>
    <property type="molecule type" value="Genomic_DNA"/>
</dbReference>
<dbReference type="RefSeq" id="WP_088034895.1">
    <property type="nucleotide sequence ID" value="NZ_NFDG01000132.1"/>
</dbReference>
<sequence>MFKKVLSVVAVSVISLFSFSSISAYAEEMPTELRSGAVQQVQQIQYFDENDKPIYPYSNAELNPTPPAYSNSLVARATSHANFGATSFSNFVWIYGGQVFYNPQDIEFERTNRPKSVSIYAYTLGGSYMGKSVTNEGTGWVLVPWRHLPRGQAYKFKFVSESGQLVKIKHGTVYYG</sequence>